<dbReference type="Gene3D" id="1.10.1670.10">
    <property type="entry name" value="Helix-hairpin-Helix base-excision DNA repair enzymes (C-terminal)"/>
    <property type="match status" value="1"/>
</dbReference>
<dbReference type="PROSITE" id="PS01155">
    <property type="entry name" value="ENDONUCLEASE_III_2"/>
    <property type="match status" value="1"/>
</dbReference>
<reference evidence="14 15" key="1">
    <citation type="submission" date="2019-11" db="EMBL/GenBank/DDBJ databases">
        <title>Characterisation of Fundicoccus ignavus gen. nov. sp. nov., a novel genus of the family Aerococcaceae isolated from bulk tank milk.</title>
        <authorList>
            <person name="Siebert A."/>
            <person name="Huptas C."/>
            <person name="Wenning M."/>
            <person name="Scherer S."/>
            <person name="Doll E.V."/>
        </authorList>
    </citation>
    <scope>NUCLEOTIDE SEQUENCE [LARGE SCALE GENOMIC DNA]</scope>
    <source>
        <strain evidence="12 15">DSM 109653</strain>
        <strain evidence="13 14">WS4759</strain>
    </source>
</reference>
<dbReference type="HAMAP" id="MF_00942">
    <property type="entry name" value="Nth"/>
    <property type="match status" value="1"/>
</dbReference>
<feature type="domain" description="HhH-GPD" evidence="11">
    <location>
        <begin position="39"/>
        <end position="187"/>
    </location>
</feature>
<dbReference type="Proteomes" id="UP000469870">
    <property type="component" value="Unassembled WGS sequence"/>
</dbReference>
<dbReference type="RefSeq" id="WP_153861090.1">
    <property type="nucleotide sequence ID" value="NZ_WJQR01000001.1"/>
</dbReference>
<keyword evidence="4 10" id="KW-0227">DNA damage</keyword>
<proteinExistence type="inferred from homology"/>
<dbReference type="CDD" id="cd00056">
    <property type="entry name" value="ENDO3c"/>
    <property type="match status" value="1"/>
</dbReference>
<dbReference type="PANTHER" id="PTHR10359:SF18">
    <property type="entry name" value="ENDONUCLEASE III"/>
    <property type="match status" value="1"/>
</dbReference>
<evidence type="ECO:0000256" key="2">
    <source>
        <dbReference type="ARBA" id="ARBA00022485"/>
    </source>
</evidence>
<organism evidence="13 14">
    <name type="scientific">Fundicoccus ignavus</name>
    <dbReference type="NCBI Taxonomy" id="2664442"/>
    <lineage>
        <taxon>Bacteria</taxon>
        <taxon>Bacillati</taxon>
        <taxon>Bacillota</taxon>
        <taxon>Bacilli</taxon>
        <taxon>Lactobacillales</taxon>
        <taxon>Aerococcaceae</taxon>
        <taxon>Fundicoccus</taxon>
    </lineage>
</organism>
<evidence type="ECO:0000256" key="6">
    <source>
        <dbReference type="ARBA" id="ARBA00023004"/>
    </source>
</evidence>
<evidence type="ECO:0000256" key="3">
    <source>
        <dbReference type="ARBA" id="ARBA00022723"/>
    </source>
</evidence>
<evidence type="ECO:0000259" key="11">
    <source>
        <dbReference type="SMART" id="SM00478"/>
    </source>
</evidence>
<protein>
    <recommendedName>
        <fullName evidence="10">Endonuclease III</fullName>
        <ecNumber evidence="10">4.2.99.18</ecNumber>
    </recommendedName>
    <alternativeName>
        <fullName evidence="10">DNA-(apurinic or apyrimidinic site) lyase</fullName>
    </alternativeName>
</protein>
<keyword evidence="8 10" id="KW-0234">DNA repair</keyword>
<evidence type="ECO:0000256" key="5">
    <source>
        <dbReference type="ARBA" id="ARBA00022801"/>
    </source>
</evidence>
<keyword evidence="10" id="KW-0238">DNA-binding</keyword>
<dbReference type="Pfam" id="PF00633">
    <property type="entry name" value="HHH"/>
    <property type="match status" value="1"/>
</dbReference>
<dbReference type="InterPro" id="IPR003265">
    <property type="entry name" value="HhH-GPD_domain"/>
</dbReference>
<evidence type="ECO:0000313" key="13">
    <source>
        <dbReference type="EMBL" id="MRI84789.1"/>
    </source>
</evidence>
<gene>
    <name evidence="10 13" type="primary">nth</name>
    <name evidence="13" type="ORF">GIY09_02605</name>
    <name evidence="12" type="ORF">GIY11_00725</name>
</gene>
<dbReference type="GO" id="GO:0006285">
    <property type="term" value="P:base-excision repair, AP site formation"/>
    <property type="evidence" value="ECO:0007669"/>
    <property type="project" value="TreeGrafter"/>
</dbReference>
<name>A0A6I2GHP5_9LACT</name>
<dbReference type="InterPro" id="IPR023170">
    <property type="entry name" value="HhH_base_excis_C"/>
</dbReference>
<dbReference type="GO" id="GO:0019104">
    <property type="term" value="F:DNA N-glycosylase activity"/>
    <property type="evidence" value="ECO:0007669"/>
    <property type="project" value="UniProtKB-UniRule"/>
</dbReference>
<evidence type="ECO:0000256" key="7">
    <source>
        <dbReference type="ARBA" id="ARBA00023014"/>
    </source>
</evidence>
<comment type="caution">
    <text evidence="10">Lacks conserved residue(s) required for the propagation of feature annotation.</text>
</comment>
<accession>A0A6I2GHP5</accession>
<comment type="cofactor">
    <cofactor evidence="10">
        <name>[4Fe-4S] cluster</name>
        <dbReference type="ChEBI" id="CHEBI:49883"/>
    </cofactor>
    <text evidence="10">Binds 1 [4Fe-4S] cluster.</text>
</comment>
<keyword evidence="5 10" id="KW-0378">Hydrolase</keyword>
<keyword evidence="2" id="KW-0004">4Fe-4S</keyword>
<dbReference type="GO" id="GO:0046872">
    <property type="term" value="F:metal ion binding"/>
    <property type="evidence" value="ECO:0007669"/>
    <property type="project" value="UniProtKB-KW"/>
</dbReference>
<dbReference type="PIRSF" id="PIRSF001435">
    <property type="entry name" value="Nth"/>
    <property type="match status" value="1"/>
</dbReference>
<dbReference type="GO" id="GO:0140078">
    <property type="term" value="F:class I DNA-(apurinic or apyrimidinic site) endonuclease activity"/>
    <property type="evidence" value="ECO:0007669"/>
    <property type="project" value="UniProtKB-EC"/>
</dbReference>
<dbReference type="EMBL" id="WJQR01000001">
    <property type="protein sequence ID" value="MRI80555.1"/>
    <property type="molecule type" value="Genomic_DNA"/>
</dbReference>
<evidence type="ECO:0000313" key="15">
    <source>
        <dbReference type="Proteomes" id="UP000469870"/>
    </source>
</evidence>
<evidence type="ECO:0000256" key="9">
    <source>
        <dbReference type="ARBA" id="ARBA00023295"/>
    </source>
</evidence>
<dbReference type="AlphaFoldDB" id="A0A6I2GHP5"/>
<dbReference type="Pfam" id="PF00730">
    <property type="entry name" value="HhH-GPD"/>
    <property type="match status" value="1"/>
</dbReference>
<comment type="caution">
    <text evidence="13">The sequence shown here is derived from an EMBL/GenBank/DDBJ whole genome shotgun (WGS) entry which is preliminary data.</text>
</comment>
<keyword evidence="14" id="KW-1185">Reference proteome</keyword>
<comment type="catalytic activity">
    <reaction evidence="10">
        <text>2'-deoxyribonucleotide-(2'-deoxyribose 5'-phosphate)-2'-deoxyribonucleotide-DNA = a 3'-end 2'-deoxyribonucleotide-(2,3-dehydro-2,3-deoxyribose 5'-phosphate)-DNA + a 5'-end 5'-phospho-2'-deoxyribonucleoside-DNA + H(+)</text>
        <dbReference type="Rhea" id="RHEA:66592"/>
        <dbReference type="Rhea" id="RHEA-COMP:13180"/>
        <dbReference type="Rhea" id="RHEA-COMP:16897"/>
        <dbReference type="Rhea" id="RHEA-COMP:17067"/>
        <dbReference type="ChEBI" id="CHEBI:15378"/>
        <dbReference type="ChEBI" id="CHEBI:136412"/>
        <dbReference type="ChEBI" id="CHEBI:157695"/>
        <dbReference type="ChEBI" id="CHEBI:167181"/>
        <dbReference type="EC" id="4.2.99.18"/>
    </reaction>
</comment>
<keyword evidence="6" id="KW-0408">Iron</keyword>
<evidence type="ECO:0000256" key="8">
    <source>
        <dbReference type="ARBA" id="ARBA00023204"/>
    </source>
</evidence>
<keyword evidence="10" id="KW-0456">Lyase</keyword>
<dbReference type="InterPro" id="IPR000445">
    <property type="entry name" value="HhH_motif"/>
</dbReference>
<dbReference type="InterPro" id="IPR011257">
    <property type="entry name" value="DNA_glycosylase"/>
</dbReference>
<dbReference type="InterPro" id="IPR004036">
    <property type="entry name" value="Endonuclease-III-like_CS2"/>
</dbReference>
<dbReference type="Gene3D" id="1.10.340.30">
    <property type="entry name" value="Hypothetical protein, domain 2"/>
    <property type="match status" value="1"/>
</dbReference>
<dbReference type="SMART" id="SM00478">
    <property type="entry name" value="ENDO3c"/>
    <property type="match status" value="1"/>
</dbReference>
<keyword evidence="13" id="KW-0255">Endonuclease</keyword>
<comment type="function">
    <text evidence="10">DNA repair enzyme that has both DNA N-glycosylase activity and AP-lyase activity. The DNA N-glycosylase activity releases various damaged pyrimidines from DNA by cleaving the N-glycosidic bond, leaving an AP (apurinic/apyrimidinic) site. The AP-lyase activity cleaves the phosphodiester bond 3' to the AP site by a beta-elimination, leaving a 3'-terminal unsaturated sugar and a product with a terminal 5'-phosphate.</text>
</comment>
<dbReference type="NCBIfam" id="TIGR01083">
    <property type="entry name" value="nth"/>
    <property type="match status" value="1"/>
</dbReference>
<evidence type="ECO:0000256" key="4">
    <source>
        <dbReference type="ARBA" id="ARBA00022763"/>
    </source>
</evidence>
<dbReference type="EC" id="4.2.99.18" evidence="10"/>
<dbReference type="PANTHER" id="PTHR10359">
    <property type="entry name" value="A/G-SPECIFIC ADENINE GLYCOSYLASE/ENDONUCLEASE III"/>
    <property type="match status" value="1"/>
</dbReference>
<dbReference type="GO" id="GO:0003677">
    <property type="term" value="F:DNA binding"/>
    <property type="evidence" value="ECO:0007669"/>
    <property type="project" value="UniProtKB-UniRule"/>
</dbReference>
<evidence type="ECO:0000256" key="1">
    <source>
        <dbReference type="ARBA" id="ARBA00008343"/>
    </source>
</evidence>
<evidence type="ECO:0000313" key="12">
    <source>
        <dbReference type="EMBL" id="MRI80555.1"/>
    </source>
</evidence>
<dbReference type="GO" id="GO:0051539">
    <property type="term" value="F:4 iron, 4 sulfur cluster binding"/>
    <property type="evidence" value="ECO:0007669"/>
    <property type="project" value="UniProtKB-KW"/>
</dbReference>
<evidence type="ECO:0000313" key="14">
    <source>
        <dbReference type="Proteomes" id="UP000430975"/>
    </source>
</evidence>
<dbReference type="Proteomes" id="UP000430975">
    <property type="component" value="Unassembled WGS sequence"/>
</dbReference>
<evidence type="ECO:0000256" key="10">
    <source>
        <dbReference type="HAMAP-Rule" id="MF_00942"/>
    </source>
</evidence>
<keyword evidence="7" id="KW-0411">Iron-sulfur</keyword>
<keyword evidence="3" id="KW-0479">Metal-binding</keyword>
<keyword evidence="9 10" id="KW-0326">Glycosidase</keyword>
<sequence>MLTKECARQVIEEIIALYPNVETVLNYRNNYELLIAVMLSAQTTDIAVNKATVKLFERFPTPESVTHASPAEIEPYIQSIGLYRNKAKYMFQCCQQLVEKYSGEVPNNRKDLESLAGVGRKTANVILSVGFGIPAFAVDTHVSRVCKHHDIVPAKATPRQIEDYIISILPPELLTQAHQSIIFFGRNICHPRNPQCENYPQLYCCQEHI</sequence>
<dbReference type="EMBL" id="WJQS01000002">
    <property type="protein sequence ID" value="MRI84789.1"/>
    <property type="molecule type" value="Genomic_DNA"/>
</dbReference>
<dbReference type="InterPro" id="IPR005759">
    <property type="entry name" value="Nth"/>
</dbReference>
<dbReference type="SUPFAM" id="SSF48150">
    <property type="entry name" value="DNA-glycosylase"/>
    <property type="match status" value="1"/>
</dbReference>
<keyword evidence="13" id="KW-0540">Nuclease</keyword>
<comment type="similarity">
    <text evidence="1 10">Belongs to the Nth/MutY family.</text>
</comment>
<dbReference type="FunFam" id="1.10.340.30:FF:000001">
    <property type="entry name" value="Endonuclease III"/>
    <property type="match status" value="1"/>
</dbReference>